<sequence>MMNSTMKVENFEKNEDVISKAQAGDLLEFTRSNREVIHRSEAKDGISKSLICKSNIKDVSLYDGDFQINNSLDDKQKPLPIETILERAKNALGEREYGLLDKNCEHFATECRYGQPTSCQVENAAYNCDIVIIITISAITIFGIGFVIYKSSGSSHDKKENKMKKIRKKS</sequence>
<keyword evidence="5" id="KW-0812">Transmembrane</keyword>
<dbReference type="PROSITE" id="PS51934">
    <property type="entry name" value="LRAT"/>
    <property type="match status" value="1"/>
</dbReference>
<dbReference type="EMBL" id="CAJOAZ010001248">
    <property type="protein sequence ID" value="CAF3788569.1"/>
    <property type="molecule type" value="Genomic_DNA"/>
</dbReference>
<keyword evidence="4" id="KW-0443">Lipid metabolism</keyword>
<reference evidence="7" key="1">
    <citation type="submission" date="2021-02" db="EMBL/GenBank/DDBJ databases">
        <authorList>
            <person name="Nowell W R."/>
        </authorList>
    </citation>
    <scope>NUCLEOTIDE SEQUENCE</scope>
</reference>
<dbReference type="GO" id="GO:0070292">
    <property type="term" value="P:N-acylphosphatidylethanolamine metabolic process"/>
    <property type="evidence" value="ECO:0007669"/>
    <property type="project" value="TreeGrafter"/>
</dbReference>
<protein>
    <recommendedName>
        <fullName evidence="6">LRAT domain-containing protein</fullName>
    </recommendedName>
</protein>
<name>A0A819AQG0_9BILA</name>
<proteinExistence type="inferred from homology"/>
<organism evidence="7 8">
    <name type="scientific">Adineta steineri</name>
    <dbReference type="NCBI Taxonomy" id="433720"/>
    <lineage>
        <taxon>Eukaryota</taxon>
        <taxon>Metazoa</taxon>
        <taxon>Spiralia</taxon>
        <taxon>Gnathifera</taxon>
        <taxon>Rotifera</taxon>
        <taxon>Eurotatoria</taxon>
        <taxon>Bdelloidea</taxon>
        <taxon>Adinetida</taxon>
        <taxon>Adinetidae</taxon>
        <taxon>Adineta</taxon>
    </lineage>
</organism>
<dbReference type="GO" id="GO:0004623">
    <property type="term" value="F:phospholipase A2 activity"/>
    <property type="evidence" value="ECO:0007669"/>
    <property type="project" value="TreeGrafter"/>
</dbReference>
<dbReference type="Gene3D" id="3.90.1720.10">
    <property type="entry name" value="endopeptidase domain like (from Nostoc punctiforme)"/>
    <property type="match status" value="1"/>
</dbReference>
<dbReference type="GO" id="GO:0005737">
    <property type="term" value="C:cytoplasm"/>
    <property type="evidence" value="ECO:0007669"/>
    <property type="project" value="TreeGrafter"/>
</dbReference>
<comment type="similarity">
    <text evidence="1">Belongs to the H-rev107 family.</text>
</comment>
<dbReference type="Proteomes" id="UP000663844">
    <property type="component" value="Unassembled WGS sequence"/>
</dbReference>
<dbReference type="PANTHER" id="PTHR13943">
    <property type="entry name" value="HRAS-LIKE SUPPRESSOR - RELATED"/>
    <property type="match status" value="1"/>
</dbReference>
<evidence type="ECO:0000256" key="4">
    <source>
        <dbReference type="ARBA" id="ARBA00023098"/>
    </source>
</evidence>
<keyword evidence="2" id="KW-0808">Transferase</keyword>
<accession>A0A819AQG0</accession>
<comment type="caution">
    <text evidence="7">The sequence shown here is derived from an EMBL/GenBank/DDBJ whole genome shotgun (WGS) entry which is preliminary data.</text>
</comment>
<evidence type="ECO:0000313" key="7">
    <source>
        <dbReference type="EMBL" id="CAF3788569.1"/>
    </source>
</evidence>
<dbReference type="PANTHER" id="PTHR13943:SF77">
    <property type="entry name" value="LRAT DOMAIN-CONTAINING PROTEIN"/>
    <property type="match status" value="1"/>
</dbReference>
<gene>
    <name evidence="7" type="ORF">OXD698_LOCUS17538</name>
</gene>
<dbReference type="GO" id="GO:0008970">
    <property type="term" value="F:phospholipase A1 activity"/>
    <property type="evidence" value="ECO:0007669"/>
    <property type="project" value="TreeGrafter"/>
</dbReference>
<feature type="domain" description="LRAT" evidence="6">
    <location>
        <begin position="1"/>
        <end position="120"/>
    </location>
</feature>
<dbReference type="InterPro" id="IPR051496">
    <property type="entry name" value="H-rev107_PLA/AT"/>
</dbReference>
<dbReference type="Pfam" id="PF04970">
    <property type="entry name" value="LRAT"/>
    <property type="match status" value="1"/>
</dbReference>
<evidence type="ECO:0000256" key="5">
    <source>
        <dbReference type="SAM" id="Phobius"/>
    </source>
</evidence>
<feature type="transmembrane region" description="Helical" evidence="5">
    <location>
        <begin position="130"/>
        <end position="149"/>
    </location>
</feature>
<dbReference type="GO" id="GO:0016410">
    <property type="term" value="F:N-acyltransferase activity"/>
    <property type="evidence" value="ECO:0007669"/>
    <property type="project" value="TreeGrafter"/>
</dbReference>
<evidence type="ECO:0000256" key="3">
    <source>
        <dbReference type="ARBA" id="ARBA00022801"/>
    </source>
</evidence>
<evidence type="ECO:0000256" key="2">
    <source>
        <dbReference type="ARBA" id="ARBA00022679"/>
    </source>
</evidence>
<evidence type="ECO:0000259" key="6">
    <source>
        <dbReference type="PROSITE" id="PS51934"/>
    </source>
</evidence>
<dbReference type="AlphaFoldDB" id="A0A819AQG0"/>
<keyword evidence="5" id="KW-1133">Transmembrane helix</keyword>
<evidence type="ECO:0000313" key="8">
    <source>
        <dbReference type="Proteomes" id="UP000663844"/>
    </source>
</evidence>
<dbReference type="InterPro" id="IPR007053">
    <property type="entry name" value="LRAT_dom"/>
</dbReference>
<evidence type="ECO:0000256" key="1">
    <source>
        <dbReference type="ARBA" id="ARBA00007824"/>
    </source>
</evidence>
<keyword evidence="3" id="KW-0378">Hydrolase</keyword>
<keyword evidence="5" id="KW-0472">Membrane</keyword>